<evidence type="ECO:0000313" key="1">
    <source>
        <dbReference type="EMBL" id="OPX43489.1"/>
    </source>
</evidence>
<organism evidence="1 2">
    <name type="scientific">Ruminiclostridium hungatei</name>
    <name type="common">Clostridium hungatei</name>
    <dbReference type="NCBI Taxonomy" id="48256"/>
    <lineage>
        <taxon>Bacteria</taxon>
        <taxon>Bacillati</taxon>
        <taxon>Bacillota</taxon>
        <taxon>Clostridia</taxon>
        <taxon>Eubacteriales</taxon>
        <taxon>Oscillospiraceae</taxon>
        <taxon>Ruminiclostridium</taxon>
    </lineage>
</organism>
<keyword evidence="1" id="KW-0808">Transferase</keyword>
<dbReference type="AlphaFoldDB" id="A0A1V4SHX3"/>
<name>A0A1V4SHX3_RUMHU</name>
<proteinExistence type="predicted"/>
<dbReference type="GO" id="GO:0008168">
    <property type="term" value="F:methyltransferase activity"/>
    <property type="evidence" value="ECO:0007669"/>
    <property type="project" value="UniProtKB-KW"/>
</dbReference>
<dbReference type="STRING" id="48256.CLHUN_26360"/>
<dbReference type="PANTHER" id="PTHR43861">
    <property type="entry name" value="TRANS-ACONITATE 2-METHYLTRANSFERASE-RELATED"/>
    <property type="match status" value="1"/>
</dbReference>
<comment type="caution">
    <text evidence="1">The sequence shown here is derived from an EMBL/GenBank/DDBJ whole genome shotgun (WGS) entry which is preliminary data.</text>
</comment>
<evidence type="ECO:0000313" key="2">
    <source>
        <dbReference type="Proteomes" id="UP000191554"/>
    </source>
</evidence>
<sequence length="269" mass="30625">MPNNKHENSESYIYPDGGEAITIALIGETEPYPGYWQASEDGVLERGIKIISKKGLNGSLLDVGCGFGRLLLKFSKYFDSLYGVEPDKERYEVCKKNISEWGMEEKVRLFNGTVDMLDDKLRFDVILCSHVIQHIPEQISGQLLKTFRKLLKDNGLLILTTSHSDTNEDIYLKNYINTEGKRAEAKISQKEFNSFENKNGILPTKMFSWHNLQKLLEAGGFHVIDSRVYHDNRGSRYVHKLFGTDRLINTLGSLKKTRGRDICVIAGQD</sequence>
<dbReference type="OrthoDB" id="9782855at2"/>
<keyword evidence="2" id="KW-1185">Reference proteome</keyword>
<gene>
    <name evidence="1" type="primary">ycgJ_1</name>
    <name evidence="1" type="ORF">CLHUN_26360</name>
</gene>
<dbReference type="Proteomes" id="UP000191554">
    <property type="component" value="Unassembled WGS sequence"/>
</dbReference>
<keyword evidence="1" id="KW-0489">Methyltransferase</keyword>
<dbReference type="SUPFAM" id="SSF53335">
    <property type="entry name" value="S-adenosyl-L-methionine-dependent methyltransferases"/>
    <property type="match status" value="1"/>
</dbReference>
<dbReference type="Pfam" id="PF13489">
    <property type="entry name" value="Methyltransf_23"/>
    <property type="match status" value="1"/>
</dbReference>
<reference evidence="1 2" key="1">
    <citation type="submission" date="2017-03" db="EMBL/GenBank/DDBJ databases">
        <title>Genome sequence of Clostridium hungatei DSM 14427.</title>
        <authorList>
            <person name="Poehlein A."/>
            <person name="Daniel R."/>
        </authorList>
    </citation>
    <scope>NUCLEOTIDE SEQUENCE [LARGE SCALE GENOMIC DNA]</scope>
    <source>
        <strain evidence="1 2">DSM 14427</strain>
    </source>
</reference>
<dbReference type="GO" id="GO:0032259">
    <property type="term" value="P:methylation"/>
    <property type="evidence" value="ECO:0007669"/>
    <property type="project" value="UniProtKB-KW"/>
</dbReference>
<dbReference type="RefSeq" id="WP_080065090.1">
    <property type="nucleotide sequence ID" value="NZ_MZGX01000017.1"/>
</dbReference>
<dbReference type="EC" id="2.1.1.-" evidence="1"/>
<dbReference type="CDD" id="cd02440">
    <property type="entry name" value="AdoMet_MTases"/>
    <property type="match status" value="1"/>
</dbReference>
<protein>
    <submittedName>
        <fullName evidence="1">Putative methyltransferase YcgJ</fullName>
        <ecNumber evidence="1">2.1.1.-</ecNumber>
    </submittedName>
</protein>
<dbReference type="InterPro" id="IPR029063">
    <property type="entry name" value="SAM-dependent_MTases_sf"/>
</dbReference>
<dbReference type="EMBL" id="MZGX01000017">
    <property type="protein sequence ID" value="OPX43489.1"/>
    <property type="molecule type" value="Genomic_DNA"/>
</dbReference>
<dbReference type="Gene3D" id="3.40.50.150">
    <property type="entry name" value="Vaccinia Virus protein VP39"/>
    <property type="match status" value="1"/>
</dbReference>
<accession>A0A1V4SHX3</accession>